<dbReference type="InterPro" id="IPR021136">
    <property type="entry name" value="Flagellar_hook_control-like_C"/>
</dbReference>
<keyword evidence="3" id="KW-0969">Cilium</keyword>
<feature type="region of interest" description="Disordered" evidence="1">
    <location>
        <begin position="1"/>
        <end position="29"/>
    </location>
</feature>
<feature type="compositionally biased region" description="Basic and acidic residues" evidence="1">
    <location>
        <begin position="79"/>
        <end position="88"/>
    </location>
</feature>
<feature type="compositionally biased region" description="Basic and acidic residues" evidence="1">
    <location>
        <begin position="1"/>
        <end position="15"/>
    </location>
</feature>
<gene>
    <name evidence="3" type="ORF">F3S47_13170</name>
</gene>
<accession>A0A5J5GES7</accession>
<evidence type="ECO:0000313" key="3">
    <source>
        <dbReference type="EMBL" id="KAA9006729.1"/>
    </source>
</evidence>
<dbReference type="Proteomes" id="UP000326554">
    <property type="component" value="Unassembled WGS sequence"/>
</dbReference>
<feature type="region of interest" description="Disordered" evidence="1">
    <location>
        <begin position="51"/>
        <end position="124"/>
    </location>
</feature>
<dbReference type="AlphaFoldDB" id="A0A5J5GES7"/>
<dbReference type="EMBL" id="VYQE01000004">
    <property type="protein sequence ID" value="KAA9006729.1"/>
    <property type="molecule type" value="Genomic_DNA"/>
</dbReference>
<protein>
    <submittedName>
        <fullName evidence="3">Flagellar hook-length control protein FliK</fullName>
    </submittedName>
</protein>
<keyword evidence="3" id="KW-0966">Cell projection</keyword>
<feature type="region of interest" description="Disordered" evidence="1">
    <location>
        <begin position="204"/>
        <end position="250"/>
    </location>
</feature>
<dbReference type="Gene3D" id="3.30.750.140">
    <property type="match status" value="1"/>
</dbReference>
<proteinExistence type="predicted"/>
<dbReference type="Pfam" id="PF02120">
    <property type="entry name" value="Flg_hook"/>
    <property type="match status" value="1"/>
</dbReference>
<comment type="caution">
    <text evidence="3">The sequence shown here is derived from an EMBL/GenBank/DDBJ whole genome shotgun (WGS) entry which is preliminary data.</text>
</comment>
<keyword evidence="3" id="KW-0282">Flagellum</keyword>
<keyword evidence="4" id="KW-1185">Reference proteome</keyword>
<feature type="compositionally biased region" description="Basic and acidic residues" evidence="1">
    <location>
        <begin position="209"/>
        <end position="218"/>
    </location>
</feature>
<dbReference type="InterPro" id="IPR038610">
    <property type="entry name" value="FliK-like_C_sf"/>
</dbReference>
<evidence type="ECO:0000259" key="2">
    <source>
        <dbReference type="Pfam" id="PF02120"/>
    </source>
</evidence>
<organism evidence="3 4">
    <name type="scientific">Histidinibacterium aquaticum</name>
    <dbReference type="NCBI Taxonomy" id="2613962"/>
    <lineage>
        <taxon>Bacteria</taxon>
        <taxon>Pseudomonadati</taxon>
        <taxon>Pseudomonadota</taxon>
        <taxon>Alphaproteobacteria</taxon>
        <taxon>Rhodobacterales</taxon>
        <taxon>Paracoccaceae</taxon>
        <taxon>Histidinibacterium</taxon>
    </lineage>
</organism>
<name>A0A5J5GES7_9RHOB</name>
<dbReference type="CDD" id="cd17470">
    <property type="entry name" value="T3SS_Flik_C"/>
    <property type="match status" value="1"/>
</dbReference>
<feature type="compositionally biased region" description="Acidic residues" evidence="1">
    <location>
        <begin position="221"/>
        <end position="233"/>
    </location>
</feature>
<feature type="domain" description="Flagellar hook-length control protein-like C-terminal" evidence="2">
    <location>
        <begin position="132"/>
        <end position="202"/>
    </location>
</feature>
<sequence>MGRVPHHERLLDHREAHRRGYGVGPEAVRRESGVVDGAGSAAPRPAGIQEASASIPLGGPTNLEHAANGRPIGETSGPFEERGPDLDLGRLGPAGLLPDNARTAGVSQAAAQPGSPSPGTDGGAMARQLAAALSTTGQGRTDIYLEPRELGRVSLSLVTSDAGVSVAIAAERPETADLIRRNLDALSGELRDIGYDQVSYDFLGTGQDRTQDDSREVGESVFDDAPEGADTDEPAAHETVRPNASLDIRL</sequence>
<evidence type="ECO:0000313" key="4">
    <source>
        <dbReference type="Proteomes" id="UP000326554"/>
    </source>
</evidence>
<evidence type="ECO:0000256" key="1">
    <source>
        <dbReference type="SAM" id="MobiDB-lite"/>
    </source>
</evidence>
<reference evidence="3 4" key="1">
    <citation type="submission" date="2019-09" db="EMBL/GenBank/DDBJ databases">
        <authorList>
            <person name="Park J.-S."/>
            <person name="Choi H.-J."/>
        </authorList>
    </citation>
    <scope>NUCLEOTIDE SEQUENCE [LARGE SCALE GENOMIC DNA]</scope>
    <source>
        <strain evidence="3 4">176SS1-4</strain>
    </source>
</reference>